<dbReference type="InterPro" id="IPR002881">
    <property type="entry name" value="DUF58"/>
</dbReference>
<dbReference type="Pfam" id="PF01882">
    <property type="entry name" value="DUF58"/>
    <property type="match status" value="1"/>
</dbReference>
<keyword evidence="4" id="KW-1185">Reference proteome</keyword>
<gene>
    <name evidence="3" type="ORF">HFM93_04150</name>
</gene>
<proteinExistence type="predicted"/>
<keyword evidence="1" id="KW-1133">Transmembrane helix</keyword>
<dbReference type="PANTHER" id="PTHR34351">
    <property type="entry name" value="SLR1927 PROTEIN-RELATED"/>
    <property type="match status" value="1"/>
</dbReference>
<name>A0ABX2GX01_9FIRM</name>
<evidence type="ECO:0000313" key="4">
    <source>
        <dbReference type="Proteomes" id="UP000821846"/>
    </source>
</evidence>
<keyword evidence="1" id="KW-0812">Transmembrane</keyword>
<evidence type="ECO:0000256" key="1">
    <source>
        <dbReference type="SAM" id="Phobius"/>
    </source>
</evidence>
<feature type="domain" description="DUF58" evidence="2">
    <location>
        <begin position="197"/>
        <end position="266"/>
    </location>
</feature>
<sequence>MIRKVWYMILVLITIYLEIMYDSTWMLAMLAFELLLAAVMFLMSWYLKLHIRVWLDMKVPVSAKKQTFEMELHIKNSGVLPVSTVYTILECENRSGGCSEKRIVNESVAAKAEKTITISAKADYCGKMVFSLKKVQVSDYLHLFARKVRVRSQINVNVLPDIHTFPVEVSMKTRNFPVEGDEYEKERSGDDPSEIFQIREFRPGDRMQQIHWKSSARSGELMTKEYSMPCGCKVLFLLELSQKEGGAKRADHFFELAASLCFSMLEAECPHFVAWYDEKEGQIRRHAVKKEQDLYEMLDLLMRTSFYKQEYDVKAAYFSSYPEGTYSTVLILDKEGNLQRDEEDTVTFGEEELKESLSGFVLEV</sequence>
<accession>A0ABX2GX01</accession>
<feature type="transmembrane region" description="Helical" evidence="1">
    <location>
        <begin position="27"/>
        <end position="47"/>
    </location>
</feature>
<feature type="transmembrane region" description="Helical" evidence="1">
    <location>
        <begin position="5"/>
        <end position="21"/>
    </location>
</feature>
<dbReference type="RefSeq" id="WP_173865933.1">
    <property type="nucleotide sequence ID" value="NZ_JAAWUU010000010.1"/>
</dbReference>
<protein>
    <submittedName>
        <fullName evidence="3">DUF58 domain-containing protein</fullName>
    </submittedName>
</protein>
<comment type="caution">
    <text evidence="3">The sequence shown here is derived from an EMBL/GenBank/DDBJ whole genome shotgun (WGS) entry which is preliminary data.</text>
</comment>
<dbReference type="EMBL" id="JAAWUZ010000009">
    <property type="protein sequence ID" value="NSG29483.1"/>
    <property type="molecule type" value="Genomic_DNA"/>
</dbReference>
<dbReference type="Proteomes" id="UP000821846">
    <property type="component" value="Unassembled WGS sequence"/>
</dbReference>
<organism evidence="3 4">
    <name type="scientific">Faecalicatena fissicatena</name>
    <dbReference type="NCBI Taxonomy" id="290055"/>
    <lineage>
        <taxon>Bacteria</taxon>
        <taxon>Bacillati</taxon>
        <taxon>Bacillota</taxon>
        <taxon>Clostridia</taxon>
        <taxon>Lachnospirales</taxon>
        <taxon>Lachnospiraceae</taxon>
        <taxon>Faecalicatena</taxon>
    </lineage>
</organism>
<evidence type="ECO:0000313" key="3">
    <source>
        <dbReference type="EMBL" id="NSG29483.1"/>
    </source>
</evidence>
<reference evidence="3 4" key="1">
    <citation type="journal article" date="2020" name="Cell Host Microbe">
        <title>Functional and Genomic Variation between Human-Derived Isolates of Lachnospiraceae Reveals Inter- and Intra-Species Diversity.</title>
        <authorList>
            <person name="Sorbara M.T."/>
            <person name="Littmann E.R."/>
            <person name="Fontana E."/>
            <person name="Moody T.U."/>
            <person name="Kohout C.E."/>
            <person name="Gjonbalaj M."/>
            <person name="Eaton V."/>
            <person name="Seok R."/>
            <person name="Leiner I.M."/>
            <person name="Pamer E.G."/>
        </authorList>
    </citation>
    <scope>NUCLEOTIDE SEQUENCE [LARGE SCALE GENOMIC DNA]</scope>
    <source>
        <strain evidence="3 4">MSK.14.16</strain>
    </source>
</reference>
<evidence type="ECO:0000259" key="2">
    <source>
        <dbReference type="Pfam" id="PF01882"/>
    </source>
</evidence>
<keyword evidence="1" id="KW-0472">Membrane</keyword>